<dbReference type="EMBL" id="AXCR01000006">
    <property type="protein sequence ID" value="KJR86687.1"/>
    <property type="molecule type" value="Genomic_DNA"/>
</dbReference>
<reference evidence="2 3" key="2">
    <citation type="journal article" date="2015" name="Eukaryot. Cell">
        <title>Asexual propagation of a virulent clone complex in a human and feline outbreak of sporotrichosis.</title>
        <authorList>
            <person name="Teixeira Mde M."/>
            <person name="Rodrigues A.M."/>
            <person name="Tsui C.K."/>
            <person name="de Almeida L.G."/>
            <person name="Van Diepeningen A.D."/>
            <person name="van den Ende B.G."/>
            <person name="Fernandes G.F."/>
            <person name="Kano R."/>
            <person name="Hamelin R.C."/>
            <person name="Lopes-Bezerra L.M."/>
            <person name="Vasconcelos A.T."/>
            <person name="de Hoog S."/>
            <person name="de Camargo Z.P."/>
            <person name="Felipe M.S."/>
        </authorList>
    </citation>
    <scope>NUCLEOTIDE SEQUENCE [LARGE SCALE GENOMIC DNA]</scope>
    <source>
        <strain evidence="2 3">1099-18</strain>
    </source>
</reference>
<dbReference type="AlphaFoldDB" id="A0A0F2MAM0"/>
<proteinExistence type="predicted"/>
<gene>
    <name evidence="2" type="ORF">SPSK_02595</name>
</gene>
<protein>
    <submittedName>
        <fullName evidence="2">Uncharacterized protein</fullName>
    </submittedName>
</protein>
<organism evidence="2 3">
    <name type="scientific">Sporothrix schenckii 1099-18</name>
    <dbReference type="NCBI Taxonomy" id="1397361"/>
    <lineage>
        <taxon>Eukaryota</taxon>
        <taxon>Fungi</taxon>
        <taxon>Dikarya</taxon>
        <taxon>Ascomycota</taxon>
        <taxon>Pezizomycotina</taxon>
        <taxon>Sordariomycetes</taxon>
        <taxon>Sordariomycetidae</taxon>
        <taxon>Ophiostomatales</taxon>
        <taxon>Ophiostomataceae</taxon>
        <taxon>Sporothrix</taxon>
    </lineage>
</organism>
<dbReference type="KEGG" id="ssck:SPSK_02595"/>
<evidence type="ECO:0000256" key="1">
    <source>
        <dbReference type="SAM" id="MobiDB-lite"/>
    </source>
</evidence>
<dbReference type="VEuPathDB" id="FungiDB:SPSK_02595"/>
<feature type="compositionally biased region" description="Polar residues" evidence="1">
    <location>
        <begin position="43"/>
        <end position="61"/>
    </location>
</feature>
<dbReference type="Proteomes" id="UP000033710">
    <property type="component" value="Unassembled WGS sequence"/>
</dbReference>
<dbReference type="RefSeq" id="XP_016589363.1">
    <property type="nucleotide sequence ID" value="XM_016729463.1"/>
</dbReference>
<reference evidence="2 3" key="1">
    <citation type="journal article" date="2014" name="BMC Genomics">
        <title>Comparative genomics of the major fungal agents of human and animal Sporotrichosis: Sporothrix schenckii and Sporothrix brasiliensis.</title>
        <authorList>
            <person name="Teixeira M.M."/>
            <person name="de Almeida L.G."/>
            <person name="Kubitschek-Barreira P."/>
            <person name="Alves F.L."/>
            <person name="Kioshima E.S."/>
            <person name="Abadio A.K."/>
            <person name="Fernandes L."/>
            <person name="Derengowski L.S."/>
            <person name="Ferreira K.S."/>
            <person name="Souza R.C."/>
            <person name="Ruiz J.C."/>
            <person name="de Andrade N.C."/>
            <person name="Paes H.C."/>
            <person name="Nicola A.M."/>
            <person name="Albuquerque P."/>
            <person name="Gerber A.L."/>
            <person name="Martins V.P."/>
            <person name="Peconick L.D."/>
            <person name="Neto A.V."/>
            <person name="Chaucanez C.B."/>
            <person name="Silva P.A."/>
            <person name="Cunha O.L."/>
            <person name="de Oliveira F.F."/>
            <person name="dos Santos T.C."/>
            <person name="Barros A.L."/>
            <person name="Soares M.A."/>
            <person name="de Oliveira L.M."/>
            <person name="Marini M.M."/>
            <person name="Villalobos-Duno H."/>
            <person name="Cunha M.M."/>
            <person name="de Hoog S."/>
            <person name="da Silveira J.F."/>
            <person name="Henrissat B."/>
            <person name="Nino-Vega G.A."/>
            <person name="Cisalpino P.S."/>
            <person name="Mora-Montes H.M."/>
            <person name="Almeida S.R."/>
            <person name="Stajich J.E."/>
            <person name="Lopes-Bezerra L.M."/>
            <person name="Vasconcelos A.T."/>
            <person name="Felipe M.S."/>
        </authorList>
    </citation>
    <scope>NUCLEOTIDE SEQUENCE [LARGE SCALE GENOMIC DNA]</scope>
    <source>
        <strain evidence="2 3">1099-18</strain>
    </source>
</reference>
<dbReference type="OrthoDB" id="3596146at2759"/>
<dbReference type="GeneID" id="27664740"/>
<evidence type="ECO:0000313" key="2">
    <source>
        <dbReference type="EMBL" id="KJR86687.1"/>
    </source>
</evidence>
<sequence>MAATAAPSPALVGRRILGEVEETSLEDVLKRIRAESAARAQHSTAALVTETSTGKATQHDSTYLGRTAAGAGSPGKNSPAASLRLLSFPIPALQQLVARHFRSSRAPELVVGGHRPLALVYLLVATLIAAPLRQTVVVVDVEARFDVRLLLGVQPTASAMYGADGDEGSVDVLASPVIDDDLQHVHVFRVDPRWRVPLAELVAAAEQRVLYGAQRRRDRPWWGTIVVGGAGGGGVAATGASNRASDNALSHGVGAALVTGAYGWLRVDCHEPDAVESYNERHERLLAFFKDVDLNNTEHDDEAPNTLLEDESGTHRVEPVIWVARSPWGCFRFQLSKSARGREANDDEPPISAAT</sequence>
<name>A0A0F2MAM0_SPOSC</name>
<evidence type="ECO:0000313" key="3">
    <source>
        <dbReference type="Proteomes" id="UP000033710"/>
    </source>
</evidence>
<feature type="region of interest" description="Disordered" evidence="1">
    <location>
        <begin position="43"/>
        <end position="76"/>
    </location>
</feature>
<comment type="caution">
    <text evidence="2">The sequence shown here is derived from an EMBL/GenBank/DDBJ whole genome shotgun (WGS) entry which is preliminary data.</text>
</comment>
<accession>A0A0F2MAM0</accession>